<evidence type="ECO:0000259" key="2">
    <source>
        <dbReference type="Pfam" id="PF00892"/>
    </source>
</evidence>
<keyword evidence="1" id="KW-0812">Transmembrane</keyword>
<feature type="domain" description="EamA" evidence="2">
    <location>
        <begin position="9"/>
        <end position="139"/>
    </location>
</feature>
<evidence type="ECO:0000313" key="4">
    <source>
        <dbReference type="Proteomes" id="UP000265557"/>
    </source>
</evidence>
<proteinExistence type="predicted"/>
<feature type="transmembrane region" description="Helical" evidence="1">
    <location>
        <begin position="184"/>
        <end position="203"/>
    </location>
</feature>
<gene>
    <name evidence="3" type="ORF">MESMT1_0016</name>
</gene>
<feature type="transmembrane region" description="Helical" evidence="1">
    <location>
        <begin position="151"/>
        <end position="172"/>
    </location>
</feature>
<dbReference type="AlphaFoldDB" id="A0A3G9CQ24"/>
<dbReference type="Pfam" id="PF00892">
    <property type="entry name" value="EamA"/>
    <property type="match status" value="1"/>
</dbReference>
<dbReference type="EMBL" id="AP017646">
    <property type="protein sequence ID" value="BAW27946.1"/>
    <property type="molecule type" value="Genomic_DNA"/>
</dbReference>
<dbReference type="InterPro" id="IPR037185">
    <property type="entry name" value="EmrE-like"/>
</dbReference>
<feature type="transmembrane region" description="Helical" evidence="1">
    <location>
        <begin position="9"/>
        <end position="26"/>
    </location>
</feature>
<feature type="transmembrane region" description="Helical" evidence="1">
    <location>
        <begin position="38"/>
        <end position="55"/>
    </location>
</feature>
<dbReference type="PANTHER" id="PTHR22911:SF79">
    <property type="entry name" value="MOBA-LIKE NTP TRANSFERASE DOMAIN-CONTAINING PROTEIN"/>
    <property type="match status" value="1"/>
</dbReference>
<dbReference type="PANTHER" id="PTHR22911">
    <property type="entry name" value="ACYL-MALONYL CONDENSING ENZYME-RELATED"/>
    <property type="match status" value="1"/>
</dbReference>
<keyword evidence="1" id="KW-0472">Membrane</keyword>
<dbReference type="GO" id="GO:0016020">
    <property type="term" value="C:membrane"/>
    <property type="evidence" value="ECO:0007669"/>
    <property type="project" value="InterPro"/>
</dbReference>
<organism evidence="3 4">
    <name type="scientific">Methanosarcina thermophila</name>
    <dbReference type="NCBI Taxonomy" id="2210"/>
    <lineage>
        <taxon>Archaea</taxon>
        <taxon>Methanobacteriati</taxon>
        <taxon>Methanobacteriota</taxon>
        <taxon>Stenosarchaea group</taxon>
        <taxon>Methanomicrobia</taxon>
        <taxon>Methanosarcinales</taxon>
        <taxon>Methanosarcinaceae</taxon>
        <taxon>Methanosarcina</taxon>
    </lineage>
</organism>
<protein>
    <recommendedName>
        <fullName evidence="2">EamA domain-containing protein</fullName>
    </recommendedName>
</protein>
<reference evidence="3 4" key="1">
    <citation type="submission" date="2016-09" db="EMBL/GenBank/DDBJ databases">
        <title>Complete Genome Sequence of Methanosarcina thermophila MT-1.</title>
        <authorList>
            <person name="Kouzuma A."/>
        </authorList>
    </citation>
    <scope>NUCLEOTIDE SEQUENCE [LARGE SCALE GENOMIC DNA]</scope>
    <source>
        <strain evidence="3 4">MT-1</strain>
    </source>
</reference>
<dbReference type="Proteomes" id="UP000265557">
    <property type="component" value="Chromosome"/>
</dbReference>
<sequence>MFLEGKKPHFAVIAGCIFYGMNGLFIDRIHGMSIAPIIFYRLFFGLLFLFIYIAARGKTSDLKLKKRKGSLLLQGVLVVACMLLYFTCLKITCVSIAILLQYTAPFYVMLASPLILNEKIRKESISVLFIAITGVFLIVKPESLSGIELTGNYMLGIAAGLLSGVIFAALIMNVRILKAEYPELAIMFWPMGVALLLLSPFTLEISPNVLYSNLKVLIAFG</sequence>
<dbReference type="InterPro" id="IPR000620">
    <property type="entry name" value="EamA_dom"/>
</dbReference>
<dbReference type="SUPFAM" id="SSF103481">
    <property type="entry name" value="Multidrug resistance efflux transporter EmrE"/>
    <property type="match status" value="1"/>
</dbReference>
<evidence type="ECO:0000256" key="1">
    <source>
        <dbReference type="SAM" id="Phobius"/>
    </source>
</evidence>
<keyword evidence="1" id="KW-1133">Transmembrane helix</keyword>
<feature type="transmembrane region" description="Helical" evidence="1">
    <location>
        <begin position="120"/>
        <end position="139"/>
    </location>
</feature>
<feature type="transmembrane region" description="Helical" evidence="1">
    <location>
        <begin position="76"/>
        <end position="100"/>
    </location>
</feature>
<evidence type="ECO:0000313" key="3">
    <source>
        <dbReference type="EMBL" id="BAW27946.1"/>
    </source>
</evidence>
<name>A0A3G9CQ24_METTE</name>
<accession>A0A3G9CQ24</accession>